<keyword evidence="3" id="KW-0378">Hydrolase</keyword>
<evidence type="ECO:0000259" key="1">
    <source>
        <dbReference type="Pfam" id="PF01738"/>
    </source>
</evidence>
<proteinExistence type="predicted"/>
<protein>
    <submittedName>
        <fullName evidence="3">Dienelactone hydrolase</fullName>
    </submittedName>
</protein>
<dbReference type="GO" id="GO:0016787">
    <property type="term" value="F:hydrolase activity"/>
    <property type="evidence" value="ECO:0007669"/>
    <property type="project" value="UniProtKB-KW"/>
</dbReference>
<evidence type="ECO:0000313" key="3">
    <source>
        <dbReference type="EMBL" id="GES94200.1"/>
    </source>
</evidence>
<reference evidence="3" key="2">
    <citation type="submission" date="2019-10" db="EMBL/GenBank/DDBJ databases">
        <title>Conservation and host-specific expression of non-tandemly repeated heterogenous ribosome RNA gene in arbuscular mycorrhizal fungi.</title>
        <authorList>
            <person name="Maeda T."/>
            <person name="Kobayashi Y."/>
            <person name="Nakagawa T."/>
            <person name="Ezawa T."/>
            <person name="Yamaguchi K."/>
            <person name="Bino T."/>
            <person name="Nishimoto Y."/>
            <person name="Shigenobu S."/>
            <person name="Kawaguchi M."/>
        </authorList>
    </citation>
    <scope>NUCLEOTIDE SEQUENCE</scope>
    <source>
        <strain evidence="3">HR1</strain>
    </source>
</reference>
<comment type="caution">
    <text evidence="2">The sequence shown here is derived from an EMBL/GenBank/DDBJ whole genome shotgun (WGS) entry which is preliminary data.</text>
</comment>
<dbReference type="EMBL" id="BEXD01004339">
    <property type="protein sequence ID" value="GBC09942.1"/>
    <property type="molecule type" value="Genomic_DNA"/>
</dbReference>
<gene>
    <name evidence="3" type="ORF">RCL2_002094200</name>
    <name evidence="2" type="ORF">RclHR1_09210011</name>
</gene>
<reference evidence="2 4" key="1">
    <citation type="submission" date="2017-11" db="EMBL/GenBank/DDBJ databases">
        <title>The genome of Rhizophagus clarus HR1 reveals common genetic basis of auxotrophy among arbuscular mycorrhizal fungi.</title>
        <authorList>
            <person name="Kobayashi Y."/>
        </authorList>
    </citation>
    <scope>NUCLEOTIDE SEQUENCE [LARGE SCALE GENOMIC DNA]</scope>
    <source>
        <strain evidence="2 4">HR1</strain>
    </source>
</reference>
<dbReference type="InterPro" id="IPR002925">
    <property type="entry name" value="Dienelactn_hydro"/>
</dbReference>
<dbReference type="InterPro" id="IPR029058">
    <property type="entry name" value="AB_hydrolase_fold"/>
</dbReference>
<dbReference type="OrthoDB" id="17560at2759"/>
<dbReference type="Gene3D" id="3.40.50.1820">
    <property type="entry name" value="alpha/beta hydrolase"/>
    <property type="match status" value="1"/>
</dbReference>
<organism evidence="2 4">
    <name type="scientific">Rhizophagus clarus</name>
    <dbReference type="NCBI Taxonomy" id="94130"/>
    <lineage>
        <taxon>Eukaryota</taxon>
        <taxon>Fungi</taxon>
        <taxon>Fungi incertae sedis</taxon>
        <taxon>Mucoromycota</taxon>
        <taxon>Glomeromycotina</taxon>
        <taxon>Glomeromycetes</taxon>
        <taxon>Glomerales</taxon>
        <taxon>Glomeraceae</taxon>
        <taxon>Rhizophagus</taxon>
    </lineage>
</organism>
<feature type="domain" description="Dienelactone hydrolase" evidence="1">
    <location>
        <begin position="28"/>
        <end position="238"/>
    </location>
</feature>
<dbReference type="AlphaFoldDB" id="A0A2Z6SI20"/>
<dbReference type="Proteomes" id="UP000247702">
    <property type="component" value="Unassembled WGS sequence"/>
</dbReference>
<evidence type="ECO:0000313" key="4">
    <source>
        <dbReference type="Proteomes" id="UP000247702"/>
    </source>
</evidence>
<keyword evidence="4" id="KW-1185">Reference proteome</keyword>
<dbReference type="Proteomes" id="UP000615446">
    <property type="component" value="Unassembled WGS sequence"/>
</dbReference>
<dbReference type="Pfam" id="PF01738">
    <property type="entry name" value="DLH"/>
    <property type="match status" value="1"/>
</dbReference>
<dbReference type="PANTHER" id="PTHR17630">
    <property type="entry name" value="DIENELACTONE HYDROLASE"/>
    <property type="match status" value="1"/>
</dbReference>
<accession>A0A2Z6SI20</accession>
<evidence type="ECO:0000313" key="2">
    <source>
        <dbReference type="EMBL" id="GBC09942.1"/>
    </source>
</evidence>
<name>A0A2Z6SI20_9GLOM</name>
<dbReference type="SUPFAM" id="SSF53474">
    <property type="entry name" value="alpha/beta-Hydrolases"/>
    <property type="match status" value="1"/>
</dbReference>
<sequence>MTTSCYTVPPVESDYVPLGTTEKFDDLDVYVSKPTNESKPFKKAIIVGHDVYEFRPNTKQFCDLLSKAGYLAVFPGYFRGKTAEVESQGLHTLINFINQNFPLEVVVNDTLNVINHLRSEYGSKDFGYVGFCWGGILGSKLCSVKDFDACVLIHYGSVQVGDFEKSQCPVAFLPSREDQDPQPFIDAMKDKPFAEKNFQNRFNDMNHGFAASRGNWKDPLIEKRVNEVLEITTKFFHDNLGCN</sequence>
<dbReference type="STRING" id="94130.A0A2Z6SI20"/>
<dbReference type="PANTHER" id="PTHR17630:SF44">
    <property type="entry name" value="PROTEIN AIM2"/>
    <property type="match status" value="1"/>
</dbReference>
<dbReference type="EMBL" id="BLAL01000229">
    <property type="protein sequence ID" value="GES94200.1"/>
    <property type="molecule type" value="Genomic_DNA"/>
</dbReference>